<dbReference type="NCBIfam" id="TIGR02436">
    <property type="entry name" value="four helix bundle protein"/>
    <property type="match status" value="1"/>
</dbReference>
<gene>
    <name evidence="1" type="ORF">DF185_21825</name>
</gene>
<dbReference type="InterPro" id="IPR012657">
    <property type="entry name" value="23S_rRNA-intervening_sequence"/>
</dbReference>
<dbReference type="InterPro" id="IPR036583">
    <property type="entry name" value="23S_rRNA_IVS_sf"/>
</dbReference>
<dbReference type="PANTHER" id="PTHR38471">
    <property type="entry name" value="FOUR HELIX BUNDLE PROTEIN"/>
    <property type="match status" value="1"/>
</dbReference>
<dbReference type="CDD" id="cd16377">
    <property type="entry name" value="23S_rRNA_IVP_like"/>
    <property type="match status" value="1"/>
</dbReference>
<reference evidence="1 2" key="1">
    <citation type="submission" date="2018-05" db="EMBL/GenBank/DDBJ databases">
        <title>Marinifilum breve JC075T sp. nov., a marine bacterium isolated from Yongle Blue Hole in the South China Sea.</title>
        <authorList>
            <person name="Fu T."/>
        </authorList>
    </citation>
    <scope>NUCLEOTIDE SEQUENCE [LARGE SCALE GENOMIC DNA]</scope>
    <source>
        <strain evidence="1 2">JC075</strain>
    </source>
</reference>
<evidence type="ECO:0008006" key="3">
    <source>
        <dbReference type="Google" id="ProtNLM"/>
    </source>
</evidence>
<proteinExistence type="predicted"/>
<organism evidence="1 2">
    <name type="scientific">Marinifilum breve</name>
    <dbReference type="NCBI Taxonomy" id="2184082"/>
    <lineage>
        <taxon>Bacteria</taxon>
        <taxon>Pseudomonadati</taxon>
        <taxon>Bacteroidota</taxon>
        <taxon>Bacteroidia</taxon>
        <taxon>Marinilabiliales</taxon>
        <taxon>Marinifilaceae</taxon>
    </lineage>
</organism>
<dbReference type="AlphaFoldDB" id="A0A2V3ZS78"/>
<sequence>MKDFKKLIVWQKSMALVKDIYLLSKLLPQEEKYGLISQITRAAISIPSNIAEGSSRHSAKDFKRFLEIALGSSFELETQLLLIRELELIDKELTLIVERTCEVQKILQGLMSKLIK</sequence>
<dbReference type="Proteomes" id="UP000248079">
    <property type="component" value="Unassembled WGS sequence"/>
</dbReference>
<evidence type="ECO:0000313" key="2">
    <source>
        <dbReference type="Proteomes" id="UP000248079"/>
    </source>
</evidence>
<dbReference type="SUPFAM" id="SSF158446">
    <property type="entry name" value="IVS-encoded protein-like"/>
    <property type="match status" value="1"/>
</dbReference>
<protein>
    <recommendedName>
        <fullName evidence="3">Four helix bundle protein</fullName>
    </recommendedName>
</protein>
<keyword evidence="2" id="KW-1185">Reference proteome</keyword>
<evidence type="ECO:0000313" key="1">
    <source>
        <dbReference type="EMBL" id="PXX95734.1"/>
    </source>
</evidence>
<dbReference type="Gene3D" id="1.20.1440.60">
    <property type="entry name" value="23S rRNA-intervening sequence"/>
    <property type="match status" value="1"/>
</dbReference>
<accession>A0A2V3ZS78</accession>
<dbReference type="PANTHER" id="PTHR38471:SF2">
    <property type="entry name" value="FOUR HELIX BUNDLE PROTEIN"/>
    <property type="match status" value="1"/>
</dbReference>
<dbReference type="EMBL" id="QFLI01000014">
    <property type="protein sequence ID" value="PXX95734.1"/>
    <property type="molecule type" value="Genomic_DNA"/>
</dbReference>
<name>A0A2V3ZS78_9BACT</name>
<dbReference type="Pfam" id="PF05635">
    <property type="entry name" value="23S_rRNA_IVP"/>
    <property type="match status" value="1"/>
</dbReference>
<comment type="caution">
    <text evidence="1">The sequence shown here is derived from an EMBL/GenBank/DDBJ whole genome shotgun (WGS) entry which is preliminary data.</text>
</comment>
<dbReference type="OrthoDB" id="9811959at2"/>
<dbReference type="RefSeq" id="WP_110363674.1">
    <property type="nucleotide sequence ID" value="NZ_QFLI01000014.1"/>
</dbReference>